<evidence type="ECO:0000259" key="2">
    <source>
        <dbReference type="Pfam" id="PF13456"/>
    </source>
</evidence>
<name>A0AA88DCI2_FICCA</name>
<dbReference type="AlphaFoldDB" id="A0AA88DCI2"/>
<proteinExistence type="predicted"/>
<accession>A0AA88DCI2</accession>
<sequence length="245" mass="27049">MVFSRPKLILPKEVCQWIFVVLVVGSLLKILVMPSGCALQLAIFGWIPHFDMFWNDSKEVMLALYACSLRTGRWDSARGVIESDGRLLRDYLMCNGIDDAFGFVGVGVVVRDDKGSVLGVVSRHMFGLFSPHVGECLAVREGTWFALSRGYSSWIVETDAINVYRVVSLVSSPVQPSIEANVIADIRDSCLQVRSGSVCYGSHKGNSIAHFLARLAISSSCSHVWIDCLLKFLSPFVRANIANLE</sequence>
<feature type="transmembrane region" description="Helical" evidence="1">
    <location>
        <begin position="17"/>
        <end position="47"/>
    </location>
</feature>
<dbReference type="InterPro" id="IPR002156">
    <property type="entry name" value="RNaseH_domain"/>
</dbReference>
<dbReference type="InterPro" id="IPR012337">
    <property type="entry name" value="RNaseH-like_sf"/>
</dbReference>
<comment type="caution">
    <text evidence="3">The sequence shown here is derived from an EMBL/GenBank/DDBJ whole genome shotgun (WGS) entry which is preliminary data.</text>
</comment>
<dbReference type="SUPFAM" id="SSF53098">
    <property type="entry name" value="Ribonuclease H-like"/>
    <property type="match status" value="1"/>
</dbReference>
<dbReference type="Pfam" id="PF13456">
    <property type="entry name" value="RVT_3"/>
    <property type="match status" value="1"/>
</dbReference>
<keyword evidence="1" id="KW-0812">Transmembrane</keyword>
<dbReference type="PANTHER" id="PTHR47074:SF11">
    <property type="entry name" value="REVERSE TRANSCRIPTASE-LIKE PROTEIN"/>
    <property type="match status" value="1"/>
</dbReference>
<gene>
    <name evidence="3" type="ORF">TIFTF001_022038</name>
</gene>
<dbReference type="InterPro" id="IPR052929">
    <property type="entry name" value="RNase_H-like_EbsB-rel"/>
</dbReference>
<evidence type="ECO:0000313" key="4">
    <source>
        <dbReference type="Proteomes" id="UP001187192"/>
    </source>
</evidence>
<feature type="domain" description="RNase H type-1" evidence="2">
    <location>
        <begin position="105"/>
        <end position="215"/>
    </location>
</feature>
<dbReference type="GO" id="GO:0003676">
    <property type="term" value="F:nucleic acid binding"/>
    <property type="evidence" value="ECO:0007669"/>
    <property type="project" value="InterPro"/>
</dbReference>
<dbReference type="PANTHER" id="PTHR47074">
    <property type="entry name" value="BNAC02G40300D PROTEIN"/>
    <property type="match status" value="1"/>
</dbReference>
<organism evidence="3 4">
    <name type="scientific">Ficus carica</name>
    <name type="common">Common fig</name>
    <dbReference type="NCBI Taxonomy" id="3494"/>
    <lineage>
        <taxon>Eukaryota</taxon>
        <taxon>Viridiplantae</taxon>
        <taxon>Streptophyta</taxon>
        <taxon>Embryophyta</taxon>
        <taxon>Tracheophyta</taxon>
        <taxon>Spermatophyta</taxon>
        <taxon>Magnoliopsida</taxon>
        <taxon>eudicotyledons</taxon>
        <taxon>Gunneridae</taxon>
        <taxon>Pentapetalae</taxon>
        <taxon>rosids</taxon>
        <taxon>fabids</taxon>
        <taxon>Rosales</taxon>
        <taxon>Moraceae</taxon>
        <taxon>Ficeae</taxon>
        <taxon>Ficus</taxon>
    </lineage>
</organism>
<dbReference type="EMBL" id="BTGU01000043">
    <property type="protein sequence ID" value="GMN52900.1"/>
    <property type="molecule type" value="Genomic_DNA"/>
</dbReference>
<keyword evidence="4" id="KW-1185">Reference proteome</keyword>
<dbReference type="Proteomes" id="UP001187192">
    <property type="component" value="Unassembled WGS sequence"/>
</dbReference>
<reference evidence="3" key="1">
    <citation type="submission" date="2023-07" db="EMBL/GenBank/DDBJ databases">
        <title>draft genome sequence of fig (Ficus carica).</title>
        <authorList>
            <person name="Takahashi T."/>
            <person name="Nishimura K."/>
        </authorList>
    </citation>
    <scope>NUCLEOTIDE SEQUENCE</scope>
</reference>
<evidence type="ECO:0000256" key="1">
    <source>
        <dbReference type="SAM" id="Phobius"/>
    </source>
</evidence>
<dbReference type="GO" id="GO:0004523">
    <property type="term" value="F:RNA-DNA hybrid ribonuclease activity"/>
    <property type="evidence" value="ECO:0007669"/>
    <property type="project" value="InterPro"/>
</dbReference>
<keyword evidence="1" id="KW-1133">Transmembrane helix</keyword>
<keyword evidence="1" id="KW-0472">Membrane</keyword>
<evidence type="ECO:0000313" key="3">
    <source>
        <dbReference type="EMBL" id="GMN52900.1"/>
    </source>
</evidence>
<protein>
    <recommendedName>
        <fullName evidence="2">RNase H type-1 domain-containing protein</fullName>
    </recommendedName>
</protein>